<feature type="region of interest" description="Disordered" evidence="5">
    <location>
        <begin position="1"/>
        <end position="60"/>
    </location>
</feature>
<dbReference type="InterPro" id="IPR017941">
    <property type="entry name" value="Rieske_2Fe-2S"/>
</dbReference>
<proteinExistence type="predicted"/>
<dbReference type="Pfam" id="PF00355">
    <property type="entry name" value="Rieske"/>
    <property type="match status" value="1"/>
</dbReference>
<keyword evidence="2" id="KW-0479">Metal-binding</keyword>
<dbReference type="VEuPathDB" id="FungiDB:KRP23_13882"/>
<dbReference type="OMA" id="WRGDFST"/>
<dbReference type="Gene3D" id="2.102.10.10">
    <property type="entry name" value="Rieske [2Fe-2S] iron-sulphur domain"/>
    <property type="match status" value="1"/>
</dbReference>
<name>H3H0W3_PHYRM</name>
<dbReference type="PANTHER" id="PTHR40261:SF1">
    <property type="entry name" value="RIESKE DOMAIN-CONTAINING PROTEIN"/>
    <property type="match status" value="1"/>
</dbReference>
<dbReference type="CDD" id="cd03467">
    <property type="entry name" value="Rieske"/>
    <property type="match status" value="1"/>
</dbReference>
<dbReference type="GO" id="GO:0051537">
    <property type="term" value="F:2 iron, 2 sulfur cluster binding"/>
    <property type="evidence" value="ECO:0007669"/>
    <property type="project" value="UniProtKB-KW"/>
</dbReference>
<evidence type="ECO:0000256" key="4">
    <source>
        <dbReference type="ARBA" id="ARBA00023014"/>
    </source>
</evidence>
<keyword evidence="8" id="KW-1185">Reference proteome</keyword>
<dbReference type="InParanoid" id="H3H0W3"/>
<keyword evidence="4" id="KW-0411">Iron-sulfur</keyword>
<reference evidence="7" key="2">
    <citation type="submission" date="2015-06" db="UniProtKB">
        <authorList>
            <consortium name="EnsemblProtists"/>
        </authorList>
    </citation>
    <scope>IDENTIFICATION</scope>
    <source>
        <strain evidence="7">Pr102</strain>
    </source>
</reference>
<evidence type="ECO:0000256" key="3">
    <source>
        <dbReference type="ARBA" id="ARBA00023004"/>
    </source>
</evidence>
<evidence type="ECO:0000256" key="1">
    <source>
        <dbReference type="ARBA" id="ARBA00022714"/>
    </source>
</evidence>
<feature type="region of interest" description="Disordered" evidence="5">
    <location>
        <begin position="508"/>
        <end position="536"/>
    </location>
</feature>
<dbReference type="eggNOG" id="ENOG502QQZN">
    <property type="taxonomic scope" value="Eukaryota"/>
</dbReference>
<dbReference type="HOGENOM" id="CLU_010054_0_0_1"/>
<dbReference type="PROSITE" id="PS51296">
    <property type="entry name" value="RIESKE"/>
    <property type="match status" value="1"/>
</dbReference>
<feature type="compositionally biased region" description="Polar residues" evidence="5">
    <location>
        <begin position="1061"/>
        <end position="1074"/>
    </location>
</feature>
<dbReference type="VEuPathDB" id="FungiDB:KRP22_4595"/>
<evidence type="ECO:0000313" key="8">
    <source>
        <dbReference type="Proteomes" id="UP000005238"/>
    </source>
</evidence>
<dbReference type="GO" id="GO:0046872">
    <property type="term" value="F:metal ion binding"/>
    <property type="evidence" value="ECO:0007669"/>
    <property type="project" value="UniProtKB-KW"/>
</dbReference>
<evidence type="ECO:0000259" key="6">
    <source>
        <dbReference type="PROSITE" id="PS51296"/>
    </source>
</evidence>
<dbReference type="EnsemblProtists" id="Phyra83827">
    <property type="protein sequence ID" value="Phyra83827"/>
    <property type="gene ID" value="Phyra83827"/>
</dbReference>
<dbReference type="AlphaFoldDB" id="H3H0W3"/>
<dbReference type="EMBL" id="DS566094">
    <property type="status" value="NOT_ANNOTATED_CDS"/>
    <property type="molecule type" value="Genomic_DNA"/>
</dbReference>
<dbReference type="SUPFAM" id="SSF50022">
    <property type="entry name" value="ISP domain"/>
    <property type="match status" value="1"/>
</dbReference>
<sequence>MTHGRVSRAVARLLRPFHRHQKEDDASAKRPRGSLTSTTTSSSTRSTSSSSSRSSGVFRSSGGVSAARVFTLKCDSDGIPHTIMMPPALFRQLRALSEQTTALLNGEQQRVSHKGHEPPLSSSRTTLRWRGDFSTKTLDKLAIILTEDESDGFASSIGRRSAKPVPLEMAAKAMLQLWQCCMQILDALADGAAPEPTMRHTMAHSRDIAVAAANEKRRHLEQSVLMLLALVIRRQEFDALLVAVGHGGCKNHKPTEEARGGIGRISRRLSRNSRRSRVSATTSGNRGSLPSKPARQSRRSKRAGQDRNVRLCDSVHHFLELHQSTLQYAFETVHGPVDSSGSNTEFNSLDPHQELLAAIVATSYMRVPRLRSHMLDNLSNLLPNISMLFHSSRSVSLSLMNSRGRGRSVFDDKLRLTPYNWHHGMYPQCQNLLTTVNRDDRWAPYALMLNQLMSDTDGCMLVLAQVFDQMTGQQVLGRTDWKNIPGADVLKDATLEITKSIFQTELQQREPKWQDAAEEQLGSETASSTSKESQPFRDSFSLLDGALEEVNTPTAYFAVQVTSMMHENAGFVHEYLMAILRSTNYMLPHHVVLCLQYLEKLLLEFPTFFLNEPAAPDFLALSTMDTTNPHSQPQQEHLCADVETMRYVFSCLLDSEHFEILKATELFLLKNFMRLSVTLQLQLTDVFSTHLKRLFLHWNRDVRYCYYHILLYLTYPGNRLVLSAQSDEALMGSEASRLFEIPGLVRSGGAASWDAFDTPLQQIVTRFTQTTKRRSRMRVQPSWVDAVPWSIVQRSVTEYKTHVKTYFAYAQQVSLHQRVPTPVFSVKNREDAPSPASAESPRAAACLTATMFLCRAFSSSSASRRVLCSLQELRVLEGKGFKFPLHPPAGKEAEPIADTKSATRPRRRRDLLTTGFVFLNKKTQQPRAFINRCPHAMLELDFDDSDFFREGFIHCKAHAAFFDPDTGICLQGPISSRKALRGLDELRVQIDGDDVILLAEQSEENFSSVPSYDCQEPEAYKREKQRELAEALSKRVEGSESDFEEMQQRLHEKTMARMKKYQQNNAGSARNTKG</sequence>
<feature type="compositionally biased region" description="Basic residues" evidence="5">
    <location>
        <begin position="265"/>
        <end position="277"/>
    </location>
</feature>
<dbReference type="InterPro" id="IPR036922">
    <property type="entry name" value="Rieske_2Fe-2S_sf"/>
</dbReference>
<dbReference type="VEuPathDB" id="FungiDB:KRP23_13881"/>
<keyword evidence="3" id="KW-0408">Iron</keyword>
<evidence type="ECO:0000256" key="5">
    <source>
        <dbReference type="SAM" id="MobiDB-lite"/>
    </source>
</evidence>
<protein>
    <recommendedName>
        <fullName evidence="6">Rieske domain-containing protein</fullName>
    </recommendedName>
</protein>
<dbReference type="Proteomes" id="UP000005238">
    <property type="component" value="Unassembled WGS sequence"/>
</dbReference>
<dbReference type="PANTHER" id="PTHR40261">
    <property type="match status" value="1"/>
</dbReference>
<dbReference type="VEuPathDB" id="FungiDB:KRP22_4594"/>
<feature type="region of interest" description="Disordered" evidence="5">
    <location>
        <begin position="1031"/>
        <end position="1074"/>
    </location>
</feature>
<keyword evidence="1" id="KW-0001">2Fe-2S</keyword>
<feature type="domain" description="Rieske" evidence="6">
    <location>
        <begin position="893"/>
        <end position="997"/>
    </location>
</feature>
<feature type="region of interest" description="Disordered" evidence="5">
    <location>
        <begin position="248"/>
        <end position="307"/>
    </location>
</feature>
<accession>H3H0W3</accession>
<feature type="compositionally biased region" description="Basic and acidic residues" evidence="5">
    <location>
        <begin position="1046"/>
        <end position="1055"/>
    </location>
</feature>
<reference evidence="8" key="1">
    <citation type="journal article" date="2006" name="Science">
        <title>Phytophthora genome sequences uncover evolutionary origins and mechanisms of pathogenesis.</title>
        <authorList>
            <person name="Tyler B.M."/>
            <person name="Tripathy S."/>
            <person name="Zhang X."/>
            <person name="Dehal P."/>
            <person name="Jiang R.H."/>
            <person name="Aerts A."/>
            <person name="Arredondo F.D."/>
            <person name="Baxter L."/>
            <person name="Bensasson D."/>
            <person name="Beynon J.L."/>
            <person name="Chapman J."/>
            <person name="Damasceno C.M."/>
            <person name="Dorrance A.E."/>
            <person name="Dou D."/>
            <person name="Dickerman A.W."/>
            <person name="Dubchak I.L."/>
            <person name="Garbelotto M."/>
            <person name="Gijzen M."/>
            <person name="Gordon S.G."/>
            <person name="Govers F."/>
            <person name="Grunwald N.J."/>
            <person name="Huang W."/>
            <person name="Ivors K.L."/>
            <person name="Jones R.W."/>
            <person name="Kamoun S."/>
            <person name="Krampis K."/>
            <person name="Lamour K.H."/>
            <person name="Lee M.K."/>
            <person name="McDonald W.H."/>
            <person name="Medina M."/>
            <person name="Meijer H.J."/>
            <person name="Nordberg E.K."/>
            <person name="Maclean D.J."/>
            <person name="Ospina-Giraldo M.D."/>
            <person name="Morris P.F."/>
            <person name="Phuntumart V."/>
            <person name="Putnam N.H."/>
            <person name="Rash S."/>
            <person name="Rose J.K."/>
            <person name="Sakihama Y."/>
            <person name="Salamov A.A."/>
            <person name="Savidor A."/>
            <person name="Scheuring C.F."/>
            <person name="Smith B.M."/>
            <person name="Sobral B.W."/>
            <person name="Terry A."/>
            <person name="Torto-Alalibo T.A."/>
            <person name="Win J."/>
            <person name="Xu Z."/>
            <person name="Zhang H."/>
            <person name="Grigoriev I.V."/>
            <person name="Rokhsar D.S."/>
            <person name="Boore J.L."/>
        </authorList>
    </citation>
    <scope>NUCLEOTIDE SEQUENCE [LARGE SCALE GENOMIC DNA]</scope>
    <source>
        <strain evidence="8">Pr102</strain>
    </source>
</reference>
<feature type="compositionally biased region" description="Polar residues" evidence="5">
    <location>
        <begin position="522"/>
        <end position="533"/>
    </location>
</feature>
<evidence type="ECO:0000256" key="2">
    <source>
        <dbReference type="ARBA" id="ARBA00022723"/>
    </source>
</evidence>
<feature type="compositionally biased region" description="Low complexity" evidence="5">
    <location>
        <begin position="33"/>
        <end position="60"/>
    </location>
</feature>
<evidence type="ECO:0000313" key="7">
    <source>
        <dbReference type="EnsemblProtists" id="Phyra83827"/>
    </source>
</evidence>
<organism evidence="7 8">
    <name type="scientific">Phytophthora ramorum</name>
    <name type="common">Sudden oak death agent</name>
    <dbReference type="NCBI Taxonomy" id="164328"/>
    <lineage>
        <taxon>Eukaryota</taxon>
        <taxon>Sar</taxon>
        <taxon>Stramenopiles</taxon>
        <taxon>Oomycota</taxon>
        <taxon>Peronosporomycetes</taxon>
        <taxon>Peronosporales</taxon>
        <taxon>Peronosporaceae</taxon>
        <taxon>Phytophthora</taxon>
    </lineage>
</organism>